<gene>
    <name evidence="2" type="ORF">CSUI_010398</name>
</gene>
<dbReference type="Proteomes" id="UP000221165">
    <property type="component" value="Unassembled WGS sequence"/>
</dbReference>
<organism evidence="2 3">
    <name type="scientific">Cystoisospora suis</name>
    <dbReference type="NCBI Taxonomy" id="483139"/>
    <lineage>
        <taxon>Eukaryota</taxon>
        <taxon>Sar</taxon>
        <taxon>Alveolata</taxon>
        <taxon>Apicomplexa</taxon>
        <taxon>Conoidasida</taxon>
        <taxon>Coccidia</taxon>
        <taxon>Eucoccidiorida</taxon>
        <taxon>Eimeriorina</taxon>
        <taxon>Sarcocystidae</taxon>
        <taxon>Cystoisospora</taxon>
    </lineage>
</organism>
<dbReference type="GeneID" id="94433713"/>
<evidence type="ECO:0000313" key="3">
    <source>
        <dbReference type="Proteomes" id="UP000221165"/>
    </source>
</evidence>
<comment type="caution">
    <text evidence="2">The sequence shown here is derived from an EMBL/GenBank/DDBJ whole genome shotgun (WGS) entry which is preliminary data.</text>
</comment>
<feature type="region of interest" description="Disordered" evidence="1">
    <location>
        <begin position="1"/>
        <end position="30"/>
    </location>
</feature>
<dbReference type="AlphaFoldDB" id="A0A2C6KGJ1"/>
<keyword evidence="3" id="KW-1185">Reference proteome</keyword>
<dbReference type="EMBL" id="MIGC01007321">
    <property type="protein sequence ID" value="PHJ15788.1"/>
    <property type="molecule type" value="Genomic_DNA"/>
</dbReference>
<evidence type="ECO:0000256" key="1">
    <source>
        <dbReference type="SAM" id="MobiDB-lite"/>
    </source>
</evidence>
<sequence>MTEDSGYYAQESSEQDYSGDEIYERTGAADDEADYEQWVTAFDIPEQLRKRIEGDDPMYYNLILEERLYLMDAHTDEGEGGAHKQAEDPNSLLVAKKNGVYAVCYARTEEDIWDRCAHAAEAAEGIYIQMQDMTDFGRMVDPDEGVDPSTVKAALTEEHYTRSLRDLGKSWFNNIKDMKDMTGLKVAGIWFGPPDYDKIDTLLKKYPDVFDGIYVDWEDGVGACVDKLTNPPRTTSTGETTAWAENLNFFFRYYMGGQDSKTCLLEDQSPYSFDTYVRAEREMKVPEEWVPAFPCFAGHQGRCYRAFRKNIASACDPSQQRFMFAPYERTSDKLLTMFKEGCRGLGYEAPPQYDIVQYV</sequence>
<protein>
    <submittedName>
        <fullName evidence="2">Uncharacterized protein</fullName>
    </submittedName>
</protein>
<dbReference type="OrthoDB" id="328900at2759"/>
<proteinExistence type="predicted"/>
<evidence type="ECO:0000313" key="2">
    <source>
        <dbReference type="EMBL" id="PHJ15788.1"/>
    </source>
</evidence>
<dbReference type="VEuPathDB" id="ToxoDB:CSUI_010398"/>
<accession>A0A2C6KGJ1</accession>
<dbReference type="RefSeq" id="XP_067917520.1">
    <property type="nucleotide sequence ID" value="XM_068070502.1"/>
</dbReference>
<reference evidence="2 3" key="1">
    <citation type="journal article" date="2017" name="Int. J. Parasitol.">
        <title>The genome of the protozoan parasite Cystoisospora suis and a reverse vaccinology approach to identify vaccine candidates.</title>
        <authorList>
            <person name="Palmieri N."/>
            <person name="Shrestha A."/>
            <person name="Ruttkowski B."/>
            <person name="Beck T."/>
            <person name="Vogl C."/>
            <person name="Tomley F."/>
            <person name="Blake D.P."/>
            <person name="Joachim A."/>
        </authorList>
    </citation>
    <scope>NUCLEOTIDE SEQUENCE [LARGE SCALE GENOMIC DNA]</scope>
    <source>
        <strain evidence="2 3">Wien I</strain>
    </source>
</reference>
<name>A0A2C6KGJ1_9APIC</name>